<dbReference type="InterPro" id="IPR001965">
    <property type="entry name" value="Znf_PHD"/>
</dbReference>
<evidence type="ECO:0000259" key="19">
    <source>
        <dbReference type="PROSITE" id="PS50812"/>
    </source>
</evidence>
<evidence type="ECO:0000256" key="14">
    <source>
        <dbReference type="PROSITE-ProRule" id="PRU00042"/>
    </source>
</evidence>
<dbReference type="Pfam" id="PF00855">
    <property type="entry name" value="PWWP"/>
    <property type="match status" value="2"/>
</dbReference>
<dbReference type="PROSITE" id="PS50812">
    <property type="entry name" value="PWWP"/>
    <property type="match status" value="2"/>
</dbReference>
<dbReference type="SUPFAM" id="SSF57667">
    <property type="entry name" value="beta-beta-alpha zinc fingers"/>
    <property type="match status" value="1"/>
</dbReference>
<keyword evidence="12" id="KW-0156">Chromatin regulator</keyword>
<dbReference type="EMBL" id="OU015567">
    <property type="protein sequence ID" value="CAG5111787.1"/>
    <property type="molecule type" value="Genomic_DNA"/>
</dbReference>
<dbReference type="Gene3D" id="3.30.40.10">
    <property type="entry name" value="Zinc/RING finger domain, C3HC4 (zinc finger)"/>
    <property type="match status" value="1"/>
</dbReference>
<dbReference type="Pfam" id="PF17907">
    <property type="entry name" value="AWS"/>
    <property type="match status" value="1"/>
</dbReference>
<dbReference type="PROSITE" id="PS00028">
    <property type="entry name" value="ZINC_FINGER_C2H2_1"/>
    <property type="match status" value="2"/>
</dbReference>
<dbReference type="SUPFAM" id="SSF63748">
    <property type="entry name" value="Tudor/PWWP/MBT"/>
    <property type="match status" value="2"/>
</dbReference>
<evidence type="ECO:0000256" key="15">
    <source>
        <dbReference type="SAM" id="MobiDB-lite"/>
    </source>
</evidence>
<keyword evidence="8" id="KW-0479">Metal-binding</keyword>
<dbReference type="PROSITE" id="PS50157">
    <property type="entry name" value="ZINC_FINGER_C2H2_2"/>
    <property type="match status" value="1"/>
</dbReference>
<dbReference type="InterPro" id="IPR019787">
    <property type="entry name" value="Znf_PHD-finger"/>
</dbReference>
<evidence type="ECO:0000256" key="11">
    <source>
        <dbReference type="ARBA" id="ARBA00022833"/>
    </source>
</evidence>
<keyword evidence="6" id="KW-0808">Transferase</keyword>
<sequence length="1229" mass="139995">MVSEYKECPLCKEELVSKSHVREHIISHQVDKAYSCAKCDDFFANWGDLMEHLGVQHNESSYSERIHWNNVTTGELIKNICEDISSDVSNSESCRSSDISCPSPDSAIQGFLDQKATPLEDISEDIEEADVPERSPDSGFIMTSGTEADAIDAGSSGSPFTSRINLKRTKPMYVNITRLDPSKDYVDGASKKGAVRRVSTQEKNRIDEEVLDIFNESQGSPEALSRPDTPIETVIAEESEKENIEPSLGEKEKPVSQPEPVQSADSPLPALEPVEDQLENAPQAEVKEEPVDENEQHSESPEPEIEVNYSEGDIVWVWMKKFPIWPALISRSPVEEGGDFVRLVKGLKKGTDEMVKNYHCQFFGDRTERAWMTGNAIVNWEENMEPLDQFTKITEAIINKIHKAYKKKERSKQLLTVKRKLTKTQEGSFEKAIEEVKDALAIENIDDRIEKWGIQYIDEEDIREFKRVRDAERRKSEPKKTVTKKKSILPKTVITRFDELDWAESAEERNPTLLVDERRMNDHRRVEAVPVLMSHPERKEYKPVMHETRTITKELAERAISTLFRKTKRSQQKESPVKPLKKKPAEKEDVVGSKGDHKNVCVDCEEPSTEEMGGHFCRVCKQFFHELCQSNEKESVVFICRKCKDGKYSCFECNMEISDEDAVQDPSLAIAWCPVEDCGKVYHRHCLEDNKYSTPFSSKESSEQSYKCPHHNYSLKLTSSSKGKMFKCIRCPTAYHFNAENKKDKDDECVPAGSVLIAGTSIICPKHFNRRKDKKSHRQIHVNNCFHCFEGGNLIICDRCPAAYHEACLESPPNSDGAWFCPDCEKGSTIHYNDIVWAKIGNYRWWPSEVCHPKNIPDNIANINHEAGEFAVKFLGTNDYYWLNQHRCFLYKGLVDNPVALLYHNNQALYKINEDGKDIDRLTYLGALSGKGGLRDHFREALIVAENLFDERRGIKSSGGSLPFQKIIKNVVHQSFPDNLKQAIKKRIEYNLSETEICECHKRGNMCDEDCQNRQLQNECSSKCPNGDKCQNRRFTKRQYPPLQKFTTTWGGNGLKAKKLISKGTFIIEYVGEIISHEESRIRLANSAKIGVTNYYILELDNLRMIDAGPRGNIARFINHSCDPNCCIDPWIVQGDTRIGIFATRDIQEGEELTFNYQLQQSSEEGKTKCLCNSKNCAGYIGDKVKNEKPESSQNSKKSKSSKKRKQASRNSTAADTSISQVTKKRKLA</sequence>
<dbReference type="CDD" id="cd05838">
    <property type="entry name" value="PWWP_NSD_rpt2"/>
    <property type="match status" value="1"/>
</dbReference>
<evidence type="ECO:0000259" key="21">
    <source>
        <dbReference type="PROSITE" id="PS51215"/>
    </source>
</evidence>
<dbReference type="PROSITE" id="PS01359">
    <property type="entry name" value="ZF_PHD_1"/>
    <property type="match status" value="1"/>
</dbReference>
<evidence type="ECO:0000256" key="2">
    <source>
        <dbReference type="ARBA" id="ARBA00004286"/>
    </source>
</evidence>
<protein>
    <submittedName>
        <fullName evidence="22">Oidioi.mRNA.OKI2018_I69.chr2.g6061.t1.cds</fullName>
    </submittedName>
</protein>
<dbReference type="InterPro" id="IPR013087">
    <property type="entry name" value="Znf_C2H2_type"/>
</dbReference>
<dbReference type="InterPro" id="IPR003616">
    <property type="entry name" value="Post-SET_dom"/>
</dbReference>
<evidence type="ECO:0000256" key="9">
    <source>
        <dbReference type="ARBA" id="ARBA00022737"/>
    </source>
</evidence>
<evidence type="ECO:0000313" key="22">
    <source>
        <dbReference type="EMBL" id="CAG5111787.1"/>
    </source>
</evidence>
<feature type="domain" description="SET" evidence="18">
    <location>
        <begin position="1041"/>
        <end position="1158"/>
    </location>
</feature>
<name>A0ABN7T6K8_OIKDI</name>
<feature type="domain" description="PWWP" evidence="19">
    <location>
        <begin position="311"/>
        <end position="383"/>
    </location>
</feature>
<dbReference type="PROSITE" id="PS50016">
    <property type="entry name" value="ZF_PHD_2"/>
    <property type="match status" value="1"/>
</dbReference>
<evidence type="ECO:0000259" key="20">
    <source>
        <dbReference type="PROSITE" id="PS50868"/>
    </source>
</evidence>
<proteinExistence type="predicted"/>
<dbReference type="Gene3D" id="2.170.270.10">
    <property type="entry name" value="SET domain"/>
    <property type="match status" value="1"/>
</dbReference>
<dbReference type="PROSITE" id="PS50868">
    <property type="entry name" value="POST_SET"/>
    <property type="match status" value="1"/>
</dbReference>
<feature type="region of interest" description="Disordered" evidence="15">
    <location>
        <begin position="1182"/>
        <end position="1229"/>
    </location>
</feature>
<feature type="region of interest" description="Disordered" evidence="15">
    <location>
        <begin position="282"/>
        <end position="306"/>
    </location>
</feature>
<feature type="compositionally biased region" description="Basic and acidic residues" evidence="15">
    <location>
        <begin position="285"/>
        <end position="300"/>
    </location>
</feature>
<feature type="domain" description="Post-SET" evidence="20">
    <location>
        <begin position="1166"/>
        <end position="1182"/>
    </location>
</feature>
<feature type="compositionally biased region" description="Basic and acidic residues" evidence="15">
    <location>
        <begin position="241"/>
        <end position="254"/>
    </location>
</feature>
<evidence type="ECO:0000256" key="4">
    <source>
        <dbReference type="ARBA" id="ARBA00022553"/>
    </source>
</evidence>
<feature type="domain" description="PWWP" evidence="19">
    <location>
        <begin position="832"/>
        <end position="894"/>
    </location>
</feature>
<accession>A0ABN7T6K8</accession>
<dbReference type="Pfam" id="PF23004">
    <property type="entry name" value="PHDvar_NSD"/>
    <property type="match status" value="1"/>
</dbReference>
<dbReference type="Gene3D" id="2.30.30.140">
    <property type="match status" value="2"/>
</dbReference>
<dbReference type="InterPro" id="IPR036236">
    <property type="entry name" value="Znf_C2H2_sf"/>
</dbReference>
<evidence type="ECO:0000256" key="1">
    <source>
        <dbReference type="ARBA" id="ARBA00004123"/>
    </source>
</evidence>
<dbReference type="Proteomes" id="UP001158576">
    <property type="component" value="Chromosome 2"/>
</dbReference>
<dbReference type="PROSITE" id="PS51215">
    <property type="entry name" value="AWS"/>
    <property type="match status" value="1"/>
</dbReference>
<feature type="region of interest" description="Disordered" evidence="15">
    <location>
        <begin position="209"/>
        <end position="268"/>
    </location>
</feature>
<feature type="compositionally biased region" description="Polar residues" evidence="15">
    <location>
        <begin position="1213"/>
        <end position="1222"/>
    </location>
</feature>
<keyword evidence="23" id="KW-1185">Reference proteome</keyword>
<dbReference type="SMART" id="SM00293">
    <property type="entry name" value="PWWP"/>
    <property type="match status" value="2"/>
</dbReference>
<dbReference type="InterPro" id="IPR046341">
    <property type="entry name" value="SET_dom_sf"/>
</dbReference>
<evidence type="ECO:0000256" key="7">
    <source>
        <dbReference type="ARBA" id="ARBA00022691"/>
    </source>
</evidence>
<dbReference type="PROSITE" id="PS50280">
    <property type="entry name" value="SET"/>
    <property type="match status" value="1"/>
</dbReference>
<keyword evidence="7" id="KW-0949">S-adenosyl-L-methionine</keyword>
<dbReference type="InterPro" id="IPR011011">
    <property type="entry name" value="Znf_FYVE_PHD"/>
</dbReference>
<evidence type="ECO:0000259" key="18">
    <source>
        <dbReference type="PROSITE" id="PS50280"/>
    </source>
</evidence>
<evidence type="ECO:0000259" key="16">
    <source>
        <dbReference type="PROSITE" id="PS50016"/>
    </source>
</evidence>
<organism evidence="22 23">
    <name type="scientific">Oikopleura dioica</name>
    <name type="common">Tunicate</name>
    <dbReference type="NCBI Taxonomy" id="34765"/>
    <lineage>
        <taxon>Eukaryota</taxon>
        <taxon>Metazoa</taxon>
        <taxon>Chordata</taxon>
        <taxon>Tunicata</taxon>
        <taxon>Appendicularia</taxon>
        <taxon>Copelata</taxon>
        <taxon>Oikopleuridae</taxon>
        <taxon>Oikopleura</taxon>
    </lineage>
</organism>
<evidence type="ECO:0000256" key="8">
    <source>
        <dbReference type="ARBA" id="ARBA00022723"/>
    </source>
</evidence>
<evidence type="ECO:0000256" key="13">
    <source>
        <dbReference type="ARBA" id="ARBA00023242"/>
    </source>
</evidence>
<keyword evidence="5" id="KW-0489">Methyltransferase</keyword>
<dbReference type="Pfam" id="PF22908">
    <property type="entry name" value="PHD_NSD"/>
    <property type="match status" value="1"/>
</dbReference>
<dbReference type="Gene3D" id="3.30.160.60">
    <property type="entry name" value="Classic Zinc Finger"/>
    <property type="match status" value="1"/>
</dbReference>
<evidence type="ECO:0000256" key="6">
    <source>
        <dbReference type="ARBA" id="ARBA00022679"/>
    </source>
</evidence>
<feature type="compositionally biased region" description="Basic residues" evidence="15">
    <location>
        <begin position="1197"/>
        <end position="1208"/>
    </location>
</feature>
<dbReference type="InterPro" id="IPR013083">
    <property type="entry name" value="Znf_RING/FYVE/PHD"/>
</dbReference>
<dbReference type="CDD" id="cd15567">
    <property type="entry name" value="PHD4_NSD"/>
    <property type="match status" value="1"/>
</dbReference>
<evidence type="ECO:0000256" key="3">
    <source>
        <dbReference type="ARBA" id="ARBA00022454"/>
    </source>
</evidence>
<dbReference type="InterPro" id="IPR055198">
    <property type="entry name" value="NSD_PHD"/>
</dbReference>
<dbReference type="SMART" id="SM00317">
    <property type="entry name" value="SET"/>
    <property type="match status" value="1"/>
</dbReference>
<keyword evidence="13" id="KW-0539">Nucleus</keyword>
<keyword evidence="11" id="KW-0862">Zinc</keyword>
<evidence type="ECO:0000256" key="12">
    <source>
        <dbReference type="ARBA" id="ARBA00022853"/>
    </source>
</evidence>
<evidence type="ECO:0000259" key="17">
    <source>
        <dbReference type="PROSITE" id="PS50157"/>
    </source>
</evidence>
<comment type="subcellular location">
    <subcellularLocation>
        <location evidence="2">Chromosome</location>
    </subcellularLocation>
    <subcellularLocation>
        <location evidence="1">Nucleus</location>
    </subcellularLocation>
</comment>
<feature type="domain" description="PHD-type" evidence="16">
    <location>
        <begin position="782"/>
        <end position="827"/>
    </location>
</feature>
<feature type="domain" description="AWS" evidence="21">
    <location>
        <begin position="993"/>
        <end position="1039"/>
    </location>
</feature>
<dbReference type="Pfam" id="PF00856">
    <property type="entry name" value="SET"/>
    <property type="match status" value="1"/>
</dbReference>
<dbReference type="SMART" id="SM00570">
    <property type="entry name" value="AWS"/>
    <property type="match status" value="1"/>
</dbReference>
<dbReference type="Pfam" id="PF00628">
    <property type="entry name" value="PHD"/>
    <property type="match status" value="1"/>
</dbReference>
<dbReference type="SMART" id="SM00249">
    <property type="entry name" value="PHD"/>
    <property type="match status" value="3"/>
</dbReference>
<dbReference type="InterPro" id="IPR050777">
    <property type="entry name" value="SET2_Histone-Lys_MeTrsfase"/>
</dbReference>
<dbReference type="SUPFAM" id="SSF82199">
    <property type="entry name" value="SET domain"/>
    <property type="match status" value="1"/>
</dbReference>
<dbReference type="SMART" id="SM00355">
    <property type="entry name" value="ZnF_C2H2"/>
    <property type="match status" value="3"/>
</dbReference>
<feature type="region of interest" description="Disordered" evidence="15">
    <location>
        <begin position="565"/>
        <end position="591"/>
    </location>
</feature>
<dbReference type="InterPro" id="IPR006560">
    <property type="entry name" value="AWS_dom"/>
</dbReference>
<gene>
    <name evidence="22" type="ORF">OKIOD_LOCUS14826</name>
</gene>
<dbReference type="InterPro" id="IPR019786">
    <property type="entry name" value="Zinc_finger_PHD-type_CS"/>
</dbReference>
<keyword evidence="10 14" id="KW-0863">Zinc-finger</keyword>
<dbReference type="InterPro" id="IPR055197">
    <property type="entry name" value="PHDvar_NSD"/>
</dbReference>
<dbReference type="SUPFAM" id="SSF57903">
    <property type="entry name" value="FYVE/PHD zinc finger"/>
    <property type="match status" value="1"/>
</dbReference>
<dbReference type="InterPro" id="IPR001214">
    <property type="entry name" value="SET_dom"/>
</dbReference>
<keyword evidence="9" id="KW-0677">Repeat</keyword>
<evidence type="ECO:0000313" key="23">
    <source>
        <dbReference type="Proteomes" id="UP001158576"/>
    </source>
</evidence>
<dbReference type="PANTHER" id="PTHR22884">
    <property type="entry name" value="SET DOMAIN PROTEINS"/>
    <property type="match status" value="1"/>
</dbReference>
<reference evidence="22 23" key="1">
    <citation type="submission" date="2021-04" db="EMBL/GenBank/DDBJ databases">
        <authorList>
            <person name="Bliznina A."/>
        </authorList>
    </citation>
    <scope>NUCLEOTIDE SEQUENCE [LARGE SCALE GENOMIC DNA]</scope>
</reference>
<evidence type="ECO:0000256" key="5">
    <source>
        <dbReference type="ARBA" id="ARBA00022603"/>
    </source>
</evidence>
<feature type="domain" description="C2H2-type" evidence="17">
    <location>
        <begin position="34"/>
        <end position="62"/>
    </location>
</feature>
<keyword evidence="4" id="KW-0597">Phosphoprotein</keyword>
<dbReference type="CDD" id="cd15566">
    <property type="entry name" value="PHD3_NSD"/>
    <property type="match status" value="1"/>
</dbReference>
<dbReference type="InterPro" id="IPR000313">
    <property type="entry name" value="PWWP_dom"/>
</dbReference>
<evidence type="ECO:0000256" key="10">
    <source>
        <dbReference type="ARBA" id="ARBA00022771"/>
    </source>
</evidence>
<keyword evidence="3" id="KW-0158">Chromosome</keyword>